<comment type="caution">
    <text evidence="2">The sequence shown here is derived from an EMBL/GenBank/DDBJ whole genome shotgun (WGS) entry which is preliminary data.</text>
</comment>
<proteinExistence type="predicted"/>
<evidence type="ECO:0000313" key="3">
    <source>
        <dbReference type="Proteomes" id="UP000266841"/>
    </source>
</evidence>
<evidence type="ECO:0000313" key="2">
    <source>
        <dbReference type="EMBL" id="EJK57887.1"/>
    </source>
</evidence>
<gene>
    <name evidence="2" type="ORF">THAOC_22030</name>
</gene>
<accession>K0SH72</accession>
<sequence>MLRRGRVKSLPPPSGLPRLLYRRTQPKQQQQPPTALSASSSSSSLREKTANEVGLSCRNGGWTSLAFRGACGFAFRYIPDALQIAQPGERAVMRLVTHSTGDLDRSLASLPSCSFLSAPKLENETSVSPPRAARAAPAAARGVPARGALARLAADLVVRPAPPRARPLEHLHPVLGHGVPPLRAREGRPLLQEEELRPRTDAPAAVAGVVPAPAPPEHGVDDAVPRQVRRAGRRVPPPAVLAAPGPHRRVPAVQGSTPPKLSEPPAPHMASLILARALEALEAGHPARTGRGRWGVRSGRGIAGALLPRGSRSHASGSTGPSRPRHIRNATGYSLSIGTRERRWSAY</sequence>
<feature type="region of interest" description="Disordered" evidence="1">
    <location>
        <begin position="233"/>
        <end position="266"/>
    </location>
</feature>
<feature type="region of interest" description="Disordered" evidence="1">
    <location>
        <begin position="1"/>
        <end position="47"/>
    </location>
</feature>
<dbReference type="EMBL" id="AGNL01026780">
    <property type="protein sequence ID" value="EJK57887.1"/>
    <property type="molecule type" value="Genomic_DNA"/>
</dbReference>
<dbReference type="Proteomes" id="UP000266841">
    <property type="component" value="Unassembled WGS sequence"/>
</dbReference>
<evidence type="ECO:0000256" key="1">
    <source>
        <dbReference type="SAM" id="MobiDB-lite"/>
    </source>
</evidence>
<dbReference type="AlphaFoldDB" id="K0SH72"/>
<feature type="compositionally biased region" description="Low complexity" evidence="1">
    <location>
        <begin position="26"/>
        <end position="44"/>
    </location>
</feature>
<reference evidence="2 3" key="1">
    <citation type="journal article" date="2012" name="Genome Biol.">
        <title>Genome and low-iron response of an oceanic diatom adapted to chronic iron limitation.</title>
        <authorList>
            <person name="Lommer M."/>
            <person name="Specht M."/>
            <person name="Roy A.S."/>
            <person name="Kraemer L."/>
            <person name="Andreson R."/>
            <person name="Gutowska M.A."/>
            <person name="Wolf J."/>
            <person name="Bergner S.V."/>
            <person name="Schilhabel M.B."/>
            <person name="Klostermeier U.C."/>
            <person name="Beiko R.G."/>
            <person name="Rosenstiel P."/>
            <person name="Hippler M."/>
            <person name="Laroche J."/>
        </authorList>
    </citation>
    <scope>NUCLEOTIDE SEQUENCE [LARGE SCALE GENOMIC DNA]</scope>
    <source>
        <strain evidence="2 3">CCMP1005</strain>
    </source>
</reference>
<feature type="region of interest" description="Disordered" evidence="1">
    <location>
        <begin position="303"/>
        <end position="334"/>
    </location>
</feature>
<name>K0SH72_THAOC</name>
<protein>
    <submittedName>
        <fullName evidence="2">Uncharacterized protein</fullName>
    </submittedName>
</protein>
<keyword evidence="3" id="KW-1185">Reference proteome</keyword>
<organism evidence="2 3">
    <name type="scientific">Thalassiosira oceanica</name>
    <name type="common">Marine diatom</name>
    <dbReference type="NCBI Taxonomy" id="159749"/>
    <lineage>
        <taxon>Eukaryota</taxon>
        <taxon>Sar</taxon>
        <taxon>Stramenopiles</taxon>
        <taxon>Ochrophyta</taxon>
        <taxon>Bacillariophyta</taxon>
        <taxon>Coscinodiscophyceae</taxon>
        <taxon>Thalassiosirophycidae</taxon>
        <taxon>Thalassiosirales</taxon>
        <taxon>Thalassiosiraceae</taxon>
        <taxon>Thalassiosira</taxon>
    </lineage>
</organism>